<dbReference type="Proteomes" id="UP000031465">
    <property type="component" value="Unassembled WGS sequence"/>
</dbReference>
<comment type="subcellular location">
    <subcellularLocation>
        <location evidence="7">Cell membrane</location>
        <topology evidence="7">Peripheral membrane protein</topology>
    </subcellularLocation>
    <subcellularLocation>
        <location evidence="1">Membrane</location>
    </subcellularLocation>
</comment>
<proteinExistence type="inferred from homology"/>
<dbReference type="PRINTS" id="PR00125">
    <property type="entry name" value="ATPASEDELTA"/>
</dbReference>
<keyword evidence="7" id="KW-1003">Cell membrane</keyword>
<keyword evidence="2 7" id="KW-0813">Transport</keyword>
<comment type="function">
    <text evidence="7">F(1)F(0) ATP synthase produces ATP from ADP in the presence of a proton or sodium gradient. F-type ATPases consist of two structural domains, F(1) containing the extramembraneous catalytic core and F(0) containing the membrane proton channel, linked together by a central stalk and a peripheral stalk. During catalysis, ATP synthesis in the catalytic domain of F(1) is coupled via a rotary mechanism of the central stalk subunits to proton translocation.</text>
</comment>
<dbReference type="EMBL" id="JSAN01000073">
    <property type="protein sequence ID" value="KIC71755.1"/>
    <property type="molecule type" value="Genomic_DNA"/>
</dbReference>
<dbReference type="Gene3D" id="1.10.520.20">
    <property type="entry name" value="N-terminal domain of the delta subunit of the F1F0-ATP synthase"/>
    <property type="match status" value="1"/>
</dbReference>
<dbReference type="GO" id="GO:0005886">
    <property type="term" value="C:plasma membrane"/>
    <property type="evidence" value="ECO:0007669"/>
    <property type="project" value="UniProtKB-SubCell"/>
</dbReference>
<dbReference type="NCBIfam" id="TIGR01145">
    <property type="entry name" value="ATP_synt_delta"/>
    <property type="match status" value="1"/>
</dbReference>
<dbReference type="PATRIC" id="fig|362787.3.peg.1204"/>
<evidence type="ECO:0000256" key="5">
    <source>
        <dbReference type="ARBA" id="ARBA00023136"/>
    </source>
</evidence>
<keyword evidence="7" id="KW-0139">CF(1)</keyword>
<dbReference type="InterPro" id="IPR026015">
    <property type="entry name" value="ATP_synth_OSCP/delta_N_sf"/>
</dbReference>
<protein>
    <recommendedName>
        <fullName evidence="7">ATP synthase subunit delta</fullName>
    </recommendedName>
    <alternativeName>
        <fullName evidence="7">ATP synthase F(1) sector subunit delta</fullName>
    </alternativeName>
    <alternativeName>
        <fullName evidence="7">F-type ATPase subunit delta</fullName>
        <shortName evidence="7">F-ATPase subunit delta</shortName>
    </alternativeName>
</protein>
<evidence type="ECO:0000256" key="4">
    <source>
        <dbReference type="ARBA" id="ARBA00023065"/>
    </source>
</evidence>
<dbReference type="InterPro" id="IPR000711">
    <property type="entry name" value="ATPase_OSCP/dsu"/>
</dbReference>
<gene>
    <name evidence="7 8" type="primary">atpH</name>
    <name evidence="8" type="ORF">DB44_DA00090</name>
</gene>
<dbReference type="PANTHER" id="PTHR11910">
    <property type="entry name" value="ATP SYNTHASE DELTA CHAIN"/>
    <property type="match status" value="1"/>
</dbReference>
<dbReference type="AlphaFoldDB" id="A0A0C1JKD8"/>
<dbReference type="Pfam" id="PF00213">
    <property type="entry name" value="OSCP"/>
    <property type="match status" value="1"/>
</dbReference>
<dbReference type="RefSeq" id="WP_039358573.1">
    <property type="nucleotide sequence ID" value="NZ_JSAN01000073.1"/>
</dbReference>
<comment type="caution">
    <text evidence="8">The sequence shown here is derived from an EMBL/GenBank/DDBJ whole genome shotgun (WGS) entry which is preliminary data.</text>
</comment>
<evidence type="ECO:0000256" key="3">
    <source>
        <dbReference type="ARBA" id="ARBA00022781"/>
    </source>
</evidence>
<reference evidence="8 9" key="1">
    <citation type="journal article" date="2014" name="Mol. Biol. Evol.">
        <title>Massive expansion of Ubiquitination-related gene families within the Chlamydiae.</title>
        <authorList>
            <person name="Domman D."/>
            <person name="Collingro A."/>
            <person name="Lagkouvardos I."/>
            <person name="Gehre L."/>
            <person name="Weinmaier T."/>
            <person name="Rattei T."/>
            <person name="Subtil A."/>
            <person name="Horn M."/>
        </authorList>
    </citation>
    <scope>NUCLEOTIDE SEQUENCE [LARGE SCALE GENOMIC DNA]</scope>
    <source>
        <strain evidence="8 9">EI2</strain>
    </source>
</reference>
<evidence type="ECO:0000313" key="8">
    <source>
        <dbReference type="EMBL" id="KIC71755.1"/>
    </source>
</evidence>
<accession>A0A0C1JKD8</accession>
<comment type="similarity">
    <text evidence="7">Belongs to the ATPase delta chain family.</text>
</comment>
<name>A0A0C1JKD8_9BACT</name>
<dbReference type="GO" id="GO:0046933">
    <property type="term" value="F:proton-transporting ATP synthase activity, rotational mechanism"/>
    <property type="evidence" value="ECO:0007669"/>
    <property type="project" value="UniProtKB-UniRule"/>
</dbReference>
<evidence type="ECO:0000256" key="2">
    <source>
        <dbReference type="ARBA" id="ARBA00022448"/>
    </source>
</evidence>
<dbReference type="GO" id="GO:0045259">
    <property type="term" value="C:proton-transporting ATP synthase complex"/>
    <property type="evidence" value="ECO:0007669"/>
    <property type="project" value="UniProtKB-KW"/>
</dbReference>
<dbReference type="SUPFAM" id="SSF47928">
    <property type="entry name" value="N-terminal domain of the delta subunit of the F1F0-ATP synthase"/>
    <property type="match status" value="1"/>
</dbReference>
<keyword evidence="5 7" id="KW-0472">Membrane</keyword>
<organism evidence="8 9">
    <name type="scientific">Candidatus Protochlamydia amoebophila</name>
    <dbReference type="NCBI Taxonomy" id="362787"/>
    <lineage>
        <taxon>Bacteria</taxon>
        <taxon>Pseudomonadati</taxon>
        <taxon>Chlamydiota</taxon>
        <taxon>Chlamydiia</taxon>
        <taxon>Parachlamydiales</taxon>
        <taxon>Parachlamydiaceae</taxon>
        <taxon>Candidatus Protochlamydia</taxon>
    </lineage>
</organism>
<comment type="function">
    <text evidence="7">This protein is part of the stalk that links CF(0) to CF(1). It either transmits conformational changes from CF(0) to CF(1) or is implicated in proton conduction.</text>
</comment>
<evidence type="ECO:0000256" key="7">
    <source>
        <dbReference type="HAMAP-Rule" id="MF_01416"/>
    </source>
</evidence>
<evidence type="ECO:0000313" key="9">
    <source>
        <dbReference type="Proteomes" id="UP000031465"/>
    </source>
</evidence>
<keyword evidence="6 7" id="KW-0066">ATP synthesis</keyword>
<evidence type="ECO:0000256" key="6">
    <source>
        <dbReference type="ARBA" id="ARBA00023310"/>
    </source>
</evidence>
<evidence type="ECO:0000256" key="1">
    <source>
        <dbReference type="ARBA" id="ARBA00004370"/>
    </source>
</evidence>
<sequence length="181" mass="20891">MIAKGVSLRYSKALVDIATNPEQIKSHLLALEEFVGILETIPKLKELLFDPHLSTLTKKSILQRLFKDRLDETILNFLFVLIEKNRFKYIVDIRKEYHRLAKKRLGILEVRLLTAVSVSDTLQEKVRIKLQKTYQKEVEIQNVVNPDIVGGMILIMDHQIFDNSVKKKLAKLKVSLLTAKV</sequence>
<dbReference type="HAMAP" id="MF_01416">
    <property type="entry name" value="ATP_synth_delta_bact"/>
    <property type="match status" value="1"/>
</dbReference>
<keyword evidence="3 7" id="KW-0375">Hydrogen ion transport</keyword>
<keyword evidence="4 7" id="KW-0406">Ion transport</keyword>